<evidence type="ECO:0000256" key="2">
    <source>
        <dbReference type="ARBA" id="ARBA00008779"/>
    </source>
</evidence>
<dbReference type="GO" id="GO:0046872">
    <property type="term" value="F:metal ion binding"/>
    <property type="evidence" value="ECO:0007669"/>
    <property type="project" value="UniProtKB-KW"/>
</dbReference>
<gene>
    <name evidence="9" type="primary">atsA_6</name>
    <name evidence="9" type="ORF">K239x_01860</name>
</gene>
<keyword evidence="3" id="KW-0479">Metal-binding</keyword>
<evidence type="ECO:0000256" key="4">
    <source>
        <dbReference type="ARBA" id="ARBA00022729"/>
    </source>
</evidence>
<organism evidence="9 10">
    <name type="scientific">Stieleria marina</name>
    <dbReference type="NCBI Taxonomy" id="1930275"/>
    <lineage>
        <taxon>Bacteria</taxon>
        <taxon>Pseudomonadati</taxon>
        <taxon>Planctomycetota</taxon>
        <taxon>Planctomycetia</taxon>
        <taxon>Pirellulales</taxon>
        <taxon>Pirellulaceae</taxon>
        <taxon>Stieleria</taxon>
    </lineage>
</organism>
<dbReference type="InterPro" id="IPR024607">
    <property type="entry name" value="Sulfatase_CS"/>
</dbReference>
<feature type="domain" description="Sulfatase N-terminal" evidence="8">
    <location>
        <begin position="40"/>
        <end position="377"/>
    </location>
</feature>
<dbReference type="RefSeq" id="WP_145415822.1">
    <property type="nucleotide sequence ID" value="NZ_CP036526.1"/>
</dbReference>
<dbReference type="InterPro" id="IPR050738">
    <property type="entry name" value="Sulfatase"/>
</dbReference>
<dbReference type="EC" id="3.1.6.1" evidence="9"/>
<evidence type="ECO:0000256" key="7">
    <source>
        <dbReference type="SAM" id="SignalP"/>
    </source>
</evidence>
<dbReference type="Proteomes" id="UP000319817">
    <property type="component" value="Chromosome"/>
</dbReference>
<evidence type="ECO:0000259" key="8">
    <source>
        <dbReference type="Pfam" id="PF00884"/>
    </source>
</evidence>
<sequence length="488" mass="54497" precursor="true">MRDRLCSITGGATGFAAALLVLCSTAIAQQSHGEKVSQRPNFVFFLVDDLGWMDIGANGSSFYETPNIDKLADEGVRFTQAYAGSPVCSPTRASILTGKNPARINLTQWIGGPGNPDYERNLPLNEVTFPELLQDAGYKNIFLGKWHLNNREGEGTHWPDKHGFDINVAGHFRGGLYIKNKYFSPWDIPNIENGPDGEYITDRLAEEAVGFINQSYDSPFLVYFSFYQVHAPFSAPKPSVKKYEEKQKTIALTDDVRFREDMHAGKQVKFRDRQDHPTYAAMVASMDQAVGRVLEAVKVKGLEDNTVVVFFSDNGGLSTSEGMPTANTPLKAGKGWLYEGGIREPCIIKWPGVATPAVSDTVITSMDFYPTILQMAGLPLRPDLHKDGKSLVPILKDKTQKLHDATYFHYPHRSNQKGSPSSAIRKGDHKLIVFFRDGHRELYDLKQDIGEKQDLADTMPELADSLHDELKSWWKEVDARFPEGFATD</sequence>
<keyword evidence="10" id="KW-1185">Reference proteome</keyword>
<dbReference type="InterPro" id="IPR017850">
    <property type="entry name" value="Alkaline_phosphatase_core_sf"/>
</dbReference>
<proteinExistence type="inferred from homology"/>
<dbReference type="PROSITE" id="PS00523">
    <property type="entry name" value="SULFATASE_1"/>
    <property type="match status" value="1"/>
</dbReference>
<dbReference type="SUPFAM" id="SSF53649">
    <property type="entry name" value="Alkaline phosphatase-like"/>
    <property type="match status" value="1"/>
</dbReference>
<evidence type="ECO:0000313" key="10">
    <source>
        <dbReference type="Proteomes" id="UP000319817"/>
    </source>
</evidence>
<dbReference type="AlphaFoldDB" id="A0A517NM94"/>
<dbReference type="InterPro" id="IPR000917">
    <property type="entry name" value="Sulfatase_N"/>
</dbReference>
<feature type="chain" id="PRO_5021764569" evidence="7">
    <location>
        <begin position="29"/>
        <end position="488"/>
    </location>
</feature>
<comment type="cofactor">
    <cofactor evidence="1">
        <name>Ca(2+)</name>
        <dbReference type="ChEBI" id="CHEBI:29108"/>
    </cofactor>
</comment>
<keyword evidence="5 9" id="KW-0378">Hydrolase</keyword>
<reference evidence="9 10" key="1">
    <citation type="submission" date="2019-02" db="EMBL/GenBank/DDBJ databases">
        <title>Deep-cultivation of Planctomycetes and their phenomic and genomic characterization uncovers novel biology.</title>
        <authorList>
            <person name="Wiegand S."/>
            <person name="Jogler M."/>
            <person name="Boedeker C."/>
            <person name="Pinto D."/>
            <person name="Vollmers J."/>
            <person name="Rivas-Marin E."/>
            <person name="Kohn T."/>
            <person name="Peeters S.H."/>
            <person name="Heuer A."/>
            <person name="Rast P."/>
            <person name="Oberbeckmann S."/>
            <person name="Bunk B."/>
            <person name="Jeske O."/>
            <person name="Meyerdierks A."/>
            <person name="Storesund J.E."/>
            <person name="Kallscheuer N."/>
            <person name="Luecker S."/>
            <person name="Lage O.M."/>
            <person name="Pohl T."/>
            <person name="Merkel B.J."/>
            <person name="Hornburger P."/>
            <person name="Mueller R.-W."/>
            <person name="Bruemmer F."/>
            <person name="Labrenz M."/>
            <person name="Spormann A.M."/>
            <person name="Op den Camp H."/>
            <person name="Overmann J."/>
            <person name="Amann R."/>
            <person name="Jetten M.S.M."/>
            <person name="Mascher T."/>
            <person name="Medema M.H."/>
            <person name="Devos D.P."/>
            <person name="Kaster A.-K."/>
            <person name="Ovreas L."/>
            <person name="Rohde M."/>
            <person name="Galperin M.Y."/>
            <person name="Jogler C."/>
        </authorList>
    </citation>
    <scope>NUCLEOTIDE SEQUENCE [LARGE SCALE GENOMIC DNA]</scope>
    <source>
        <strain evidence="9 10">K23_9</strain>
    </source>
</reference>
<feature type="signal peptide" evidence="7">
    <location>
        <begin position="1"/>
        <end position="28"/>
    </location>
</feature>
<dbReference type="Pfam" id="PF00884">
    <property type="entry name" value="Sulfatase"/>
    <property type="match status" value="1"/>
</dbReference>
<protein>
    <submittedName>
        <fullName evidence="9">Arylsulfatase</fullName>
        <ecNumber evidence="9">3.1.6.1</ecNumber>
    </submittedName>
</protein>
<evidence type="ECO:0000256" key="1">
    <source>
        <dbReference type="ARBA" id="ARBA00001913"/>
    </source>
</evidence>
<dbReference type="OrthoDB" id="9783154at2"/>
<evidence type="ECO:0000256" key="3">
    <source>
        <dbReference type="ARBA" id="ARBA00022723"/>
    </source>
</evidence>
<dbReference type="Gene3D" id="3.30.1120.10">
    <property type="match status" value="1"/>
</dbReference>
<dbReference type="PANTHER" id="PTHR42693">
    <property type="entry name" value="ARYLSULFATASE FAMILY MEMBER"/>
    <property type="match status" value="1"/>
</dbReference>
<accession>A0A517NM94</accession>
<name>A0A517NM94_9BACT</name>
<keyword evidence="6" id="KW-0106">Calcium</keyword>
<keyword evidence="4 7" id="KW-0732">Signal</keyword>
<dbReference type="GO" id="GO:0004065">
    <property type="term" value="F:arylsulfatase activity"/>
    <property type="evidence" value="ECO:0007669"/>
    <property type="project" value="UniProtKB-EC"/>
</dbReference>
<evidence type="ECO:0000256" key="5">
    <source>
        <dbReference type="ARBA" id="ARBA00022801"/>
    </source>
</evidence>
<dbReference type="EMBL" id="CP036526">
    <property type="protein sequence ID" value="QDT08251.1"/>
    <property type="molecule type" value="Genomic_DNA"/>
</dbReference>
<evidence type="ECO:0000256" key="6">
    <source>
        <dbReference type="ARBA" id="ARBA00022837"/>
    </source>
</evidence>
<dbReference type="CDD" id="cd16144">
    <property type="entry name" value="ARS_like"/>
    <property type="match status" value="1"/>
</dbReference>
<evidence type="ECO:0000313" key="9">
    <source>
        <dbReference type="EMBL" id="QDT08251.1"/>
    </source>
</evidence>
<comment type="similarity">
    <text evidence="2">Belongs to the sulfatase family.</text>
</comment>
<dbReference type="Gene3D" id="3.40.720.10">
    <property type="entry name" value="Alkaline Phosphatase, subunit A"/>
    <property type="match status" value="1"/>
</dbReference>
<dbReference type="PANTHER" id="PTHR42693:SF42">
    <property type="entry name" value="ARYLSULFATASE G"/>
    <property type="match status" value="1"/>
</dbReference>